<sequence length="58" mass="6857">MNLEQQLKKDAVEEYHVGLRKKEDVGESTTNKRELAKINNIHRHIEIGTRDRIFIDLL</sequence>
<gene>
    <name evidence="1" type="ORF">BRAPAZ1V2_A08P06310.2</name>
</gene>
<dbReference type="EMBL" id="LS974624">
    <property type="protein sequence ID" value="CAG7896965.1"/>
    <property type="molecule type" value="Genomic_DNA"/>
</dbReference>
<protein>
    <submittedName>
        <fullName evidence="1">Uncharacterized protein</fullName>
    </submittedName>
</protein>
<reference evidence="1 2" key="1">
    <citation type="submission" date="2021-07" db="EMBL/GenBank/DDBJ databases">
        <authorList>
            <consortium name="Genoscope - CEA"/>
            <person name="William W."/>
        </authorList>
    </citation>
    <scope>NUCLEOTIDE SEQUENCE [LARGE SCALE GENOMIC DNA]</scope>
</reference>
<organism evidence="1 2">
    <name type="scientific">Brassica campestris</name>
    <name type="common">Field mustard</name>
    <dbReference type="NCBI Taxonomy" id="3711"/>
    <lineage>
        <taxon>Eukaryota</taxon>
        <taxon>Viridiplantae</taxon>
        <taxon>Streptophyta</taxon>
        <taxon>Embryophyta</taxon>
        <taxon>Tracheophyta</taxon>
        <taxon>Spermatophyta</taxon>
        <taxon>Magnoliopsida</taxon>
        <taxon>eudicotyledons</taxon>
        <taxon>Gunneridae</taxon>
        <taxon>Pentapetalae</taxon>
        <taxon>rosids</taxon>
        <taxon>malvids</taxon>
        <taxon>Brassicales</taxon>
        <taxon>Brassicaceae</taxon>
        <taxon>Brassiceae</taxon>
        <taxon>Brassica</taxon>
    </lineage>
</organism>
<dbReference type="AlphaFoldDB" id="A0A8D9M4M7"/>
<evidence type="ECO:0000313" key="1">
    <source>
        <dbReference type="EMBL" id="CAG7896965.1"/>
    </source>
</evidence>
<accession>A0A8D9M4M7</accession>
<evidence type="ECO:0000313" key="2">
    <source>
        <dbReference type="Proteomes" id="UP000694005"/>
    </source>
</evidence>
<dbReference type="Proteomes" id="UP000694005">
    <property type="component" value="Chromosome A08"/>
</dbReference>
<dbReference type="Gramene" id="A08p06310.2_BraZ1">
    <property type="protein sequence ID" value="A08p06310.2_BraZ1.CDS"/>
    <property type="gene ID" value="A08g06310.2_BraZ1"/>
</dbReference>
<proteinExistence type="predicted"/>
<name>A0A8D9M4M7_BRACM</name>